<feature type="transmembrane region" description="Helical" evidence="13">
    <location>
        <begin position="242"/>
        <end position="261"/>
    </location>
</feature>
<organism evidence="14 15">
    <name type="scientific">Leptobrachium leishanense</name>
    <name type="common">Leishan spiny toad</name>
    <dbReference type="NCBI Taxonomy" id="445787"/>
    <lineage>
        <taxon>Eukaryota</taxon>
        <taxon>Metazoa</taxon>
        <taxon>Chordata</taxon>
        <taxon>Craniata</taxon>
        <taxon>Vertebrata</taxon>
        <taxon>Euteleostomi</taxon>
        <taxon>Amphibia</taxon>
        <taxon>Batrachia</taxon>
        <taxon>Anura</taxon>
        <taxon>Pelobatoidea</taxon>
        <taxon>Megophryidae</taxon>
        <taxon>Leptobrachium</taxon>
    </lineage>
</organism>
<comment type="subcellular location">
    <subcellularLocation>
        <location evidence="1 12">Membrane</location>
        <topology evidence="1 12">Multi-pass membrane protein</topology>
    </subcellularLocation>
</comment>
<evidence type="ECO:0000256" key="5">
    <source>
        <dbReference type="ARBA" id="ARBA00022692"/>
    </source>
</evidence>
<name>A0A8C5WML9_9ANUR</name>
<reference evidence="14" key="1">
    <citation type="submission" date="2025-08" db="UniProtKB">
        <authorList>
            <consortium name="Ensembl"/>
        </authorList>
    </citation>
    <scope>IDENTIFICATION</scope>
</reference>
<feature type="transmembrane region" description="Helical" evidence="13">
    <location>
        <begin position="12"/>
        <end position="32"/>
    </location>
</feature>
<evidence type="ECO:0000256" key="13">
    <source>
        <dbReference type="SAM" id="Phobius"/>
    </source>
</evidence>
<keyword evidence="3 12" id="KW-0919">Taste</keyword>
<proteinExistence type="inferred from homology"/>
<evidence type="ECO:0000313" key="15">
    <source>
        <dbReference type="Proteomes" id="UP000694569"/>
    </source>
</evidence>
<evidence type="ECO:0000256" key="1">
    <source>
        <dbReference type="ARBA" id="ARBA00004141"/>
    </source>
</evidence>
<dbReference type="GO" id="GO:0016020">
    <property type="term" value="C:membrane"/>
    <property type="evidence" value="ECO:0007669"/>
    <property type="project" value="UniProtKB-SubCell"/>
</dbReference>
<evidence type="ECO:0000256" key="8">
    <source>
        <dbReference type="ARBA" id="ARBA00023136"/>
    </source>
</evidence>
<feature type="transmembrane region" description="Helical" evidence="13">
    <location>
        <begin position="188"/>
        <end position="211"/>
    </location>
</feature>
<feature type="transmembrane region" description="Helical" evidence="13">
    <location>
        <begin position="267"/>
        <end position="288"/>
    </location>
</feature>
<dbReference type="PANTHER" id="PTHR11394:SF159">
    <property type="entry name" value="TASTE RECEPTOR TYPE 2"/>
    <property type="match status" value="1"/>
</dbReference>
<dbReference type="SUPFAM" id="SSF81321">
    <property type="entry name" value="Family A G protein-coupled receptor-like"/>
    <property type="match status" value="1"/>
</dbReference>
<evidence type="ECO:0000256" key="4">
    <source>
        <dbReference type="ARBA" id="ARBA00022606"/>
    </source>
</evidence>
<evidence type="ECO:0000256" key="3">
    <source>
        <dbReference type="ARBA" id="ARBA00022480"/>
    </source>
</evidence>
<keyword evidence="6 13" id="KW-1133">Transmembrane helix</keyword>
<comment type="similarity">
    <text evidence="2 11">Belongs to the G-protein coupled receptor T2R family.</text>
</comment>
<evidence type="ECO:0000256" key="10">
    <source>
        <dbReference type="ARBA" id="ARBA00023224"/>
    </source>
</evidence>
<keyword evidence="9 12" id="KW-0675">Receptor</keyword>
<evidence type="ECO:0000313" key="14">
    <source>
        <dbReference type="Ensembl" id="ENSLLEP00000048997.1"/>
    </source>
</evidence>
<feature type="transmembrane region" description="Helical" evidence="13">
    <location>
        <begin position="52"/>
        <end position="73"/>
    </location>
</feature>
<dbReference type="PANTHER" id="PTHR11394">
    <property type="entry name" value="TASTE RECEPTOR TYPE 2"/>
    <property type="match status" value="1"/>
</dbReference>
<keyword evidence="7 12" id="KW-0297">G-protein coupled receptor</keyword>
<evidence type="ECO:0000256" key="11">
    <source>
        <dbReference type="RuleBase" id="RU004423"/>
    </source>
</evidence>
<keyword evidence="5 12" id="KW-0812">Transmembrane</keyword>
<dbReference type="Proteomes" id="UP000694569">
    <property type="component" value="Unplaced"/>
</dbReference>
<keyword evidence="10 12" id="KW-0807">Transducer</keyword>
<sequence length="322" mass="35799">MAEKGLLPSVTTAIRILEIISVTATVSGSLFIITANLQERITNKFLKLSDQLITWISVSNVSYGLIRFIMFIIKMNFPGALSFQLRIQVYMIFNFTFISYNLWLCTWLCVYMCLKILNLQKRFYITLQNVLSAISPWIPILSLRGSLLLSLPFFWHSSGKTQAGKLTGNCSQNASVVQDLKKSLLSAYVIYGIVSSLAFLILSTSALSIIISLCRHMKNMKDNAEGLRSASVKIHVHAVKNILSLLSLNIFMFVSAILALIKFSKTYIMHACAIATYIGLVLSPVILIKAKSNLSLNLIAGNAILNKALRDVLKNCLCSQCK</sequence>
<feature type="transmembrane region" description="Helical" evidence="13">
    <location>
        <begin position="134"/>
        <end position="155"/>
    </location>
</feature>
<feature type="transmembrane region" description="Helical" evidence="13">
    <location>
        <begin position="93"/>
        <end position="114"/>
    </location>
</feature>
<keyword evidence="8 12" id="KW-0472">Membrane</keyword>
<evidence type="ECO:0000256" key="9">
    <source>
        <dbReference type="ARBA" id="ARBA00023170"/>
    </source>
</evidence>
<dbReference type="OrthoDB" id="9044065at2759"/>
<protein>
    <recommendedName>
        <fullName evidence="12">Taste receptor type 2</fullName>
    </recommendedName>
</protein>
<dbReference type="Pfam" id="PF05296">
    <property type="entry name" value="TAS2R"/>
    <property type="match status" value="1"/>
</dbReference>
<dbReference type="AlphaFoldDB" id="A0A8C5WML9"/>
<reference evidence="14" key="2">
    <citation type="submission" date="2025-09" db="UniProtKB">
        <authorList>
            <consortium name="Ensembl"/>
        </authorList>
    </citation>
    <scope>IDENTIFICATION</scope>
</reference>
<dbReference type="InterPro" id="IPR007960">
    <property type="entry name" value="TAS2R"/>
</dbReference>
<accession>A0A8C5WML9</accession>
<dbReference type="GO" id="GO:0033038">
    <property type="term" value="F:bitter taste receptor activity"/>
    <property type="evidence" value="ECO:0007669"/>
    <property type="project" value="InterPro"/>
</dbReference>
<dbReference type="Ensembl" id="ENSLLET00000050909.1">
    <property type="protein sequence ID" value="ENSLLEP00000048997.1"/>
    <property type="gene ID" value="ENSLLEG00000030849.1"/>
</dbReference>
<dbReference type="GO" id="GO:0004930">
    <property type="term" value="F:G protein-coupled receptor activity"/>
    <property type="evidence" value="ECO:0007669"/>
    <property type="project" value="UniProtKB-KW"/>
</dbReference>
<keyword evidence="15" id="KW-1185">Reference proteome</keyword>
<evidence type="ECO:0000256" key="6">
    <source>
        <dbReference type="ARBA" id="ARBA00022989"/>
    </source>
</evidence>
<evidence type="ECO:0000256" key="2">
    <source>
        <dbReference type="ARBA" id="ARBA00007376"/>
    </source>
</evidence>
<evidence type="ECO:0000256" key="7">
    <source>
        <dbReference type="ARBA" id="ARBA00023040"/>
    </source>
</evidence>
<keyword evidence="4 12" id="KW-0716">Sensory transduction</keyword>
<dbReference type="GeneTree" id="ENSGT01150000286961"/>
<evidence type="ECO:0000256" key="12">
    <source>
        <dbReference type="RuleBase" id="RU004424"/>
    </source>
</evidence>